<dbReference type="EMBL" id="LQYS01000114">
    <property type="protein sequence ID" value="KYD07637.1"/>
    <property type="molecule type" value="Genomic_DNA"/>
</dbReference>
<gene>
    <name evidence="1" type="ORF">B4119_3388</name>
</gene>
<dbReference type="PATRIC" id="fig|81408.3.peg.931"/>
<name>A0A150L5P5_9BACL</name>
<protein>
    <recommendedName>
        <fullName evidence="3">Phage protein</fullName>
    </recommendedName>
</protein>
<dbReference type="STRING" id="81408.B4119_3388"/>
<sequence length="116" mass="13654">MIDMEVPVITALEPLVDGKVFRWIVPDEYIDQYPYIRVIEIDNTDEDYRDNKAIASDIVIQIDLWAKGDPVPLLTQIDNVMKSLEFKRIFVTTEFDEQTGVIRKIMRYKTTKLKEE</sequence>
<evidence type="ECO:0008006" key="3">
    <source>
        <dbReference type="Google" id="ProtNLM"/>
    </source>
</evidence>
<proteinExistence type="predicted"/>
<dbReference type="AlphaFoldDB" id="A0A150L5P5"/>
<accession>A0A150L5P5</accession>
<evidence type="ECO:0000313" key="2">
    <source>
        <dbReference type="Proteomes" id="UP000075455"/>
    </source>
</evidence>
<organism evidence="1 2">
    <name type="scientific">Saccharococcus caldoxylosilyticus</name>
    <dbReference type="NCBI Taxonomy" id="81408"/>
    <lineage>
        <taxon>Bacteria</taxon>
        <taxon>Bacillati</taxon>
        <taxon>Bacillota</taxon>
        <taxon>Bacilli</taxon>
        <taxon>Bacillales</taxon>
        <taxon>Anoxybacillaceae</taxon>
        <taxon>Saccharococcus</taxon>
    </lineage>
</organism>
<reference evidence="1 2" key="1">
    <citation type="submission" date="2016-01" db="EMBL/GenBank/DDBJ databases">
        <title>Draft Genome Sequences of Seven Thermophilic Sporeformers Isolated from Foods.</title>
        <authorList>
            <person name="Berendsen E.M."/>
            <person name="Wells-Bennik M.H."/>
            <person name="Krawcyk A.O."/>
            <person name="De Jong A."/>
            <person name="Holsappel S."/>
            <person name="Eijlander R.T."/>
            <person name="Kuipers O.P."/>
        </authorList>
    </citation>
    <scope>NUCLEOTIDE SEQUENCE [LARGE SCALE GENOMIC DNA]</scope>
    <source>
        <strain evidence="1 2">B4119</strain>
    </source>
</reference>
<dbReference type="Proteomes" id="UP000075455">
    <property type="component" value="Unassembled WGS sequence"/>
</dbReference>
<comment type="caution">
    <text evidence="1">The sequence shown here is derived from an EMBL/GenBank/DDBJ whole genome shotgun (WGS) entry which is preliminary data.</text>
</comment>
<evidence type="ECO:0000313" key="1">
    <source>
        <dbReference type="EMBL" id="KYD07637.1"/>
    </source>
</evidence>
<dbReference type="RefSeq" id="WP_061580063.1">
    <property type="nucleotide sequence ID" value="NZ_LQYS01000114.1"/>
</dbReference>